<feature type="transmembrane region" description="Helical" evidence="8">
    <location>
        <begin position="411"/>
        <end position="429"/>
    </location>
</feature>
<comment type="subcellular location">
    <subcellularLocation>
        <location evidence="1">Membrane</location>
        <topology evidence="1">Multi-pass membrane protein</topology>
    </subcellularLocation>
</comment>
<dbReference type="GO" id="GO:0005351">
    <property type="term" value="F:carbohydrate:proton symporter activity"/>
    <property type="evidence" value="ECO:0007669"/>
    <property type="project" value="TreeGrafter"/>
</dbReference>
<feature type="transmembrane region" description="Helical" evidence="8">
    <location>
        <begin position="124"/>
        <end position="144"/>
    </location>
</feature>
<evidence type="ECO:0000256" key="5">
    <source>
        <dbReference type="ARBA" id="ARBA00022989"/>
    </source>
</evidence>
<evidence type="ECO:0000256" key="3">
    <source>
        <dbReference type="ARBA" id="ARBA00022448"/>
    </source>
</evidence>
<dbReference type="InterPro" id="IPR050360">
    <property type="entry name" value="MFS_Sugar_Transporters"/>
</dbReference>
<evidence type="ECO:0000259" key="9">
    <source>
        <dbReference type="PROSITE" id="PS50850"/>
    </source>
</evidence>
<dbReference type="InterPro" id="IPR005829">
    <property type="entry name" value="Sugar_transporter_CS"/>
</dbReference>
<dbReference type="PANTHER" id="PTHR48022">
    <property type="entry name" value="PLASTIDIC GLUCOSE TRANSPORTER 4"/>
    <property type="match status" value="1"/>
</dbReference>
<sequence length="490" mass="53858">MNTIDLQVPHVIWWKDPALRNLYLAMPVLMLAATINGYDGSLLNGLQTMDSWQNYFGNPSGSRLGLFTAIMNLGGFSALPFAPYIADFFGRRIGTALGIMIMILGIILQVAPGVTSNMFIGGRFLVGFGSNISIGAAPLLIMELAYPQHRGKLTTLYNTLWYVGSIIAAWTVYGTIKYSGSVAWRVPVALQALMPFIQLIGVFFLPESPRWLCSKGRYTEAMAILVKYHANGNPDSDFVLAEFAEIQETLRLERESAKLGWAIFLKTPGNRRRLLLIVLTSFFSQCSGNGLVSYYLHDILSSVGITNTTDQSLFNGGLQIWSWLVSICFSVCLVDRLGRKTLFLIAGVGMLVTFSIWTGCSAAYSQTGNTGAGSAVLAMIFLFYGVAGFAWPGLTVGYSSEILPYGIRAKGLSLCLGITALSGVLNQYVNPIGLAHLAWKFYFVYIVILVIEVLCIWFLFVETKGPTLEEIGRLFDGHETQYVESEEDKA</sequence>
<dbReference type="EMBL" id="JAPVEA010000006">
    <property type="protein sequence ID" value="KAJ5449466.1"/>
    <property type="molecule type" value="Genomic_DNA"/>
</dbReference>
<feature type="transmembrane region" description="Helical" evidence="8">
    <location>
        <begin position="182"/>
        <end position="205"/>
    </location>
</feature>
<dbReference type="FunFam" id="1.20.1250.20:FF:000117">
    <property type="entry name" value="MFS hexose transporter"/>
    <property type="match status" value="1"/>
</dbReference>
<dbReference type="InterPro" id="IPR036259">
    <property type="entry name" value="MFS_trans_sf"/>
</dbReference>
<evidence type="ECO:0000256" key="6">
    <source>
        <dbReference type="ARBA" id="ARBA00023136"/>
    </source>
</evidence>
<feature type="transmembrane region" description="Helical" evidence="8">
    <location>
        <begin position="64"/>
        <end position="86"/>
    </location>
</feature>
<organism evidence="10 11">
    <name type="scientific">Penicillium daleae</name>
    <dbReference type="NCBI Taxonomy" id="63821"/>
    <lineage>
        <taxon>Eukaryota</taxon>
        <taxon>Fungi</taxon>
        <taxon>Dikarya</taxon>
        <taxon>Ascomycota</taxon>
        <taxon>Pezizomycotina</taxon>
        <taxon>Eurotiomycetes</taxon>
        <taxon>Eurotiomycetidae</taxon>
        <taxon>Eurotiales</taxon>
        <taxon>Aspergillaceae</taxon>
        <taxon>Penicillium</taxon>
    </lineage>
</organism>
<feature type="transmembrane region" description="Helical" evidence="8">
    <location>
        <begin position="341"/>
        <end position="364"/>
    </location>
</feature>
<dbReference type="InterPro" id="IPR005828">
    <property type="entry name" value="MFS_sugar_transport-like"/>
</dbReference>
<evidence type="ECO:0000313" key="10">
    <source>
        <dbReference type="EMBL" id="KAJ5449466.1"/>
    </source>
</evidence>
<dbReference type="GeneID" id="81599540"/>
<feature type="transmembrane region" description="Helical" evidence="8">
    <location>
        <begin position="21"/>
        <end position="38"/>
    </location>
</feature>
<dbReference type="GO" id="GO:0016020">
    <property type="term" value="C:membrane"/>
    <property type="evidence" value="ECO:0007669"/>
    <property type="project" value="UniProtKB-SubCell"/>
</dbReference>
<reference evidence="10" key="2">
    <citation type="journal article" date="2023" name="IMA Fungus">
        <title>Comparative genomic study of the Penicillium genus elucidates a diverse pangenome and 15 lateral gene transfer events.</title>
        <authorList>
            <person name="Petersen C."/>
            <person name="Sorensen T."/>
            <person name="Nielsen M.R."/>
            <person name="Sondergaard T.E."/>
            <person name="Sorensen J.L."/>
            <person name="Fitzpatrick D.A."/>
            <person name="Frisvad J.C."/>
            <person name="Nielsen K.L."/>
        </authorList>
    </citation>
    <scope>NUCLEOTIDE SEQUENCE</scope>
    <source>
        <strain evidence="10">IBT 16125</strain>
    </source>
</reference>
<keyword evidence="4 8" id="KW-0812">Transmembrane</keyword>
<dbReference type="PROSITE" id="PS00216">
    <property type="entry name" value="SUGAR_TRANSPORT_1"/>
    <property type="match status" value="1"/>
</dbReference>
<dbReference type="InterPro" id="IPR020846">
    <property type="entry name" value="MFS_dom"/>
</dbReference>
<evidence type="ECO:0000256" key="1">
    <source>
        <dbReference type="ARBA" id="ARBA00004141"/>
    </source>
</evidence>
<keyword evidence="5 8" id="KW-1133">Transmembrane helix</keyword>
<evidence type="ECO:0000256" key="2">
    <source>
        <dbReference type="ARBA" id="ARBA00010992"/>
    </source>
</evidence>
<evidence type="ECO:0000256" key="4">
    <source>
        <dbReference type="ARBA" id="ARBA00022692"/>
    </source>
</evidence>
<dbReference type="SUPFAM" id="SSF103473">
    <property type="entry name" value="MFS general substrate transporter"/>
    <property type="match status" value="1"/>
</dbReference>
<dbReference type="RefSeq" id="XP_056765001.1">
    <property type="nucleotide sequence ID" value="XM_056909297.1"/>
</dbReference>
<dbReference type="InterPro" id="IPR003663">
    <property type="entry name" value="Sugar/inositol_transpt"/>
</dbReference>
<dbReference type="Gene3D" id="1.20.1250.20">
    <property type="entry name" value="MFS general substrate transporter like domains"/>
    <property type="match status" value="1"/>
</dbReference>
<name>A0AAD6C526_9EURO</name>
<dbReference type="PROSITE" id="PS50850">
    <property type="entry name" value="MFS"/>
    <property type="match status" value="1"/>
</dbReference>
<feature type="transmembrane region" description="Helical" evidence="8">
    <location>
        <begin position="93"/>
        <end position="112"/>
    </location>
</feature>
<keyword evidence="11" id="KW-1185">Reference proteome</keyword>
<evidence type="ECO:0000256" key="8">
    <source>
        <dbReference type="SAM" id="Phobius"/>
    </source>
</evidence>
<keyword evidence="3 7" id="KW-0813">Transport</keyword>
<dbReference type="PANTHER" id="PTHR48022:SF64">
    <property type="entry name" value="MAJOR FACILITATOR SUPERFAMILY (MFS) PROFILE DOMAIN-CONTAINING PROTEIN"/>
    <property type="match status" value="1"/>
</dbReference>
<keyword evidence="6 8" id="KW-0472">Membrane</keyword>
<evidence type="ECO:0000313" key="11">
    <source>
        <dbReference type="Proteomes" id="UP001213681"/>
    </source>
</evidence>
<feature type="domain" description="Major facilitator superfamily (MFS) profile" evidence="9">
    <location>
        <begin position="25"/>
        <end position="464"/>
    </location>
</feature>
<dbReference type="Pfam" id="PF00083">
    <property type="entry name" value="Sugar_tr"/>
    <property type="match status" value="1"/>
</dbReference>
<gene>
    <name evidence="10" type="ORF">N7458_005915</name>
</gene>
<proteinExistence type="inferred from homology"/>
<feature type="transmembrane region" description="Helical" evidence="8">
    <location>
        <begin position="156"/>
        <end position="176"/>
    </location>
</feature>
<feature type="transmembrane region" description="Helical" evidence="8">
    <location>
        <begin position="274"/>
        <end position="296"/>
    </location>
</feature>
<accession>A0AAD6C526</accession>
<comment type="similarity">
    <text evidence="2 7">Belongs to the major facilitator superfamily. Sugar transporter (TC 2.A.1.1) family.</text>
</comment>
<reference evidence="10" key="1">
    <citation type="submission" date="2022-12" db="EMBL/GenBank/DDBJ databases">
        <authorList>
            <person name="Petersen C."/>
        </authorList>
    </citation>
    <scope>NUCLEOTIDE SEQUENCE</scope>
    <source>
        <strain evidence="10">IBT 16125</strain>
    </source>
</reference>
<dbReference type="PRINTS" id="PR00171">
    <property type="entry name" value="SUGRTRNSPORT"/>
</dbReference>
<dbReference type="AlphaFoldDB" id="A0AAD6C526"/>
<feature type="transmembrane region" description="Helical" evidence="8">
    <location>
        <begin position="441"/>
        <end position="461"/>
    </location>
</feature>
<comment type="caution">
    <text evidence="10">The sequence shown here is derived from an EMBL/GenBank/DDBJ whole genome shotgun (WGS) entry which is preliminary data.</text>
</comment>
<feature type="transmembrane region" description="Helical" evidence="8">
    <location>
        <begin position="376"/>
        <end position="399"/>
    </location>
</feature>
<dbReference type="NCBIfam" id="TIGR00879">
    <property type="entry name" value="SP"/>
    <property type="match status" value="1"/>
</dbReference>
<dbReference type="Proteomes" id="UP001213681">
    <property type="component" value="Unassembled WGS sequence"/>
</dbReference>
<evidence type="ECO:0000256" key="7">
    <source>
        <dbReference type="RuleBase" id="RU003346"/>
    </source>
</evidence>
<feature type="transmembrane region" description="Helical" evidence="8">
    <location>
        <begin position="316"/>
        <end position="334"/>
    </location>
</feature>
<protein>
    <recommendedName>
        <fullName evidence="9">Major facilitator superfamily (MFS) profile domain-containing protein</fullName>
    </recommendedName>
</protein>